<evidence type="ECO:0000313" key="1">
    <source>
        <dbReference type="EMBL" id="KAI0054867.1"/>
    </source>
</evidence>
<protein>
    <submittedName>
        <fullName evidence="1">Uncharacterized protein</fullName>
    </submittedName>
</protein>
<accession>A0ACB8SF84</accession>
<gene>
    <name evidence="1" type="ORF">BV25DRAFT_1922300</name>
</gene>
<keyword evidence="2" id="KW-1185">Reference proteome</keyword>
<sequence length="187" mass="20290">MDKGEIPSLVESAGVQSESETSGSLVFSVIVGREIGVFDDWRRVVCATVCLPEAVLRIHMTRKDAELDFQFSFSTGSARVVESKSAFPGSMPRQPPTIVEPPAFDSGIAVGTSLDAQGGIPCDIVGMERVRKAAYVVFKGGEPGIYNDWEDVLNQVDSVSEGWFKGYDTYWEAQMALALAEAWGVVM</sequence>
<reference evidence="1" key="1">
    <citation type="submission" date="2021-03" db="EMBL/GenBank/DDBJ databases">
        <authorList>
            <consortium name="DOE Joint Genome Institute"/>
            <person name="Ahrendt S."/>
            <person name="Looney B.P."/>
            <person name="Miyauchi S."/>
            <person name="Morin E."/>
            <person name="Drula E."/>
            <person name="Courty P.E."/>
            <person name="Chicoki N."/>
            <person name="Fauchery L."/>
            <person name="Kohler A."/>
            <person name="Kuo A."/>
            <person name="Labutti K."/>
            <person name="Pangilinan J."/>
            <person name="Lipzen A."/>
            <person name="Riley R."/>
            <person name="Andreopoulos W."/>
            <person name="He G."/>
            <person name="Johnson J."/>
            <person name="Barry K.W."/>
            <person name="Grigoriev I.V."/>
            <person name="Nagy L."/>
            <person name="Hibbett D."/>
            <person name="Henrissat B."/>
            <person name="Matheny P.B."/>
            <person name="Labbe J."/>
            <person name="Martin F."/>
        </authorList>
    </citation>
    <scope>NUCLEOTIDE SEQUENCE</scope>
    <source>
        <strain evidence="1">HHB10654</strain>
    </source>
</reference>
<evidence type="ECO:0000313" key="2">
    <source>
        <dbReference type="Proteomes" id="UP000814140"/>
    </source>
</evidence>
<proteinExistence type="predicted"/>
<name>A0ACB8SF84_9AGAM</name>
<dbReference type="EMBL" id="MU277336">
    <property type="protein sequence ID" value="KAI0054867.1"/>
    <property type="molecule type" value="Genomic_DNA"/>
</dbReference>
<dbReference type="Proteomes" id="UP000814140">
    <property type="component" value="Unassembled WGS sequence"/>
</dbReference>
<comment type="caution">
    <text evidence="1">The sequence shown here is derived from an EMBL/GenBank/DDBJ whole genome shotgun (WGS) entry which is preliminary data.</text>
</comment>
<reference evidence="1" key="2">
    <citation type="journal article" date="2022" name="New Phytol.">
        <title>Evolutionary transition to the ectomycorrhizal habit in the genomes of a hyperdiverse lineage of mushroom-forming fungi.</title>
        <authorList>
            <person name="Looney B."/>
            <person name="Miyauchi S."/>
            <person name="Morin E."/>
            <person name="Drula E."/>
            <person name="Courty P.E."/>
            <person name="Kohler A."/>
            <person name="Kuo A."/>
            <person name="LaButti K."/>
            <person name="Pangilinan J."/>
            <person name="Lipzen A."/>
            <person name="Riley R."/>
            <person name="Andreopoulos W."/>
            <person name="He G."/>
            <person name="Johnson J."/>
            <person name="Nolan M."/>
            <person name="Tritt A."/>
            <person name="Barry K.W."/>
            <person name="Grigoriev I.V."/>
            <person name="Nagy L.G."/>
            <person name="Hibbett D."/>
            <person name="Henrissat B."/>
            <person name="Matheny P.B."/>
            <person name="Labbe J."/>
            <person name="Martin F.M."/>
        </authorList>
    </citation>
    <scope>NUCLEOTIDE SEQUENCE</scope>
    <source>
        <strain evidence="1">HHB10654</strain>
    </source>
</reference>
<organism evidence="1 2">
    <name type="scientific">Artomyces pyxidatus</name>
    <dbReference type="NCBI Taxonomy" id="48021"/>
    <lineage>
        <taxon>Eukaryota</taxon>
        <taxon>Fungi</taxon>
        <taxon>Dikarya</taxon>
        <taxon>Basidiomycota</taxon>
        <taxon>Agaricomycotina</taxon>
        <taxon>Agaricomycetes</taxon>
        <taxon>Russulales</taxon>
        <taxon>Auriscalpiaceae</taxon>
        <taxon>Artomyces</taxon>
    </lineage>
</organism>